<keyword evidence="3" id="KW-1185">Reference proteome</keyword>
<protein>
    <submittedName>
        <fullName evidence="2">Uncharacterized protein</fullName>
    </submittedName>
</protein>
<sequence length="117" mass="13102">MSVWQVPCITSTLLPFALCRPLLHHFDPDSAFRWDQHALRAFRTEPASPVRSCDLIKCLSTGITERAIIQVIFTPPSPRFPVNHSSTMADPYCDHLASPNPWALGLSMSVHHVDLPD</sequence>
<dbReference type="EMBL" id="ML996092">
    <property type="protein sequence ID" value="KAF2149080.1"/>
    <property type="molecule type" value="Genomic_DNA"/>
</dbReference>
<reference evidence="2" key="1">
    <citation type="journal article" date="2020" name="Stud. Mycol.">
        <title>101 Dothideomycetes genomes: a test case for predicting lifestyles and emergence of pathogens.</title>
        <authorList>
            <person name="Haridas S."/>
            <person name="Albert R."/>
            <person name="Binder M."/>
            <person name="Bloem J."/>
            <person name="Labutti K."/>
            <person name="Salamov A."/>
            <person name="Andreopoulos B."/>
            <person name="Baker S."/>
            <person name="Barry K."/>
            <person name="Bills G."/>
            <person name="Bluhm B."/>
            <person name="Cannon C."/>
            <person name="Castanera R."/>
            <person name="Culley D."/>
            <person name="Daum C."/>
            <person name="Ezra D."/>
            <person name="Gonzalez J."/>
            <person name="Henrissat B."/>
            <person name="Kuo A."/>
            <person name="Liang C."/>
            <person name="Lipzen A."/>
            <person name="Lutzoni F."/>
            <person name="Magnuson J."/>
            <person name="Mondo S."/>
            <person name="Nolan M."/>
            <person name="Ohm R."/>
            <person name="Pangilinan J."/>
            <person name="Park H.-J."/>
            <person name="Ramirez L."/>
            <person name="Alfaro M."/>
            <person name="Sun H."/>
            <person name="Tritt A."/>
            <person name="Yoshinaga Y."/>
            <person name="Zwiers L.-H."/>
            <person name="Turgeon B."/>
            <person name="Goodwin S."/>
            <person name="Spatafora J."/>
            <person name="Crous P."/>
            <person name="Grigoriev I."/>
        </authorList>
    </citation>
    <scope>NUCLEOTIDE SEQUENCE</scope>
    <source>
        <strain evidence="2">CBS 260.36</strain>
    </source>
</reference>
<feature type="signal peptide" evidence="1">
    <location>
        <begin position="1"/>
        <end position="19"/>
    </location>
</feature>
<gene>
    <name evidence="2" type="ORF">K461DRAFT_57267</name>
</gene>
<feature type="chain" id="PRO_5040389469" evidence="1">
    <location>
        <begin position="20"/>
        <end position="117"/>
    </location>
</feature>
<accession>A0A9P4IWP0</accession>
<proteinExistence type="predicted"/>
<organism evidence="2 3">
    <name type="scientific">Myriangium duriaei CBS 260.36</name>
    <dbReference type="NCBI Taxonomy" id="1168546"/>
    <lineage>
        <taxon>Eukaryota</taxon>
        <taxon>Fungi</taxon>
        <taxon>Dikarya</taxon>
        <taxon>Ascomycota</taxon>
        <taxon>Pezizomycotina</taxon>
        <taxon>Dothideomycetes</taxon>
        <taxon>Dothideomycetidae</taxon>
        <taxon>Myriangiales</taxon>
        <taxon>Myriangiaceae</taxon>
        <taxon>Myriangium</taxon>
    </lineage>
</organism>
<comment type="caution">
    <text evidence="2">The sequence shown here is derived from an EMBL/GenBank/DDBJ whole genome shotgun (WGS) entry which is preliminary data.</text>
</comment>
<evidence type="ECO:0000256" key="1">
    <source>
        <dbReference type="SAM" id="SignalP"/>
    </source>
</evidence>
<name>A0A9P4IWP0_9PEZI</name>
<evidence type="ECO:0000313" key="2">
    <source>
        <dbReference type="EMBL" id="KAF2149080.1"/>
    </source>
</evidence>
<dbReference type="AlphaFoldDB" id="A0A9P4IWP0"/>
<evidence type="ECO:0000313" key="3">
    <source>
        <dbReference type="Proteomes" id="UP000799439"/>
    </source>
</evidence>
<dbReference type="Proteomes" id="UP000799439">
    <property type="component" value="Unassembled WGS sequence"/>
</dbReference>
<keyword evidence="1" id="KW-0732">Signal</keyword>